<dbReference type="Ensembl" id="ENSSDUT00000021011.1">
    <property type="protein sequence ID" value="ENSSDUP00000020635.1"/>
    <property type="gene ID" value="ENSSDUG00000015012.1"/>
</dbReference>
<organism evidence="2 3">
    <name type="scientific">Seriola dumerili</name>
    <name type="common">Greater amberjack</name>
    <name type="synonym">Caranx dumerili</name>
    <dbReference type="NCBI Taxonomy" id="41447"/>
    <lineage>
        <taxon>Eukaryota</taxon>
        <taxon>Metazoa</taxon>
        <taxon>Chordata</taxon>
        <taxon>Craniata</taxon>
        <taxon>Vertebrata</taxon>
        <taxon>Euteleostomi</taxon>
        <taxon>Actinopterygii</taxon>
        <taxon>Neopterygii</taxon>
        <taxon>Teleostei</taxon>
        <taxon>Neoteleostei</taxon>
        <taxon>Acanthomorphata</taxon>
        <taxon>Carangaria</taxon>
        <taxon>Carangiformes</taxon>
        <taxon>Carangidae</taxon>
        <taxon>Seriola</taxon>
    </lineage>
</organism>
<name>A0A3B4US59_SERDU</name>
<protein>
    <submittedName>
        <fullName evidence="2">Uncharacterized protein</fullName>
    </submittedName>
</protein>
<proteinExistence type="predicted"/>
<evidence type="ECO:0000313" key="3">
    <source>
        <dbReference type="Proteomes" id="UP000261420"/>
    </source>
</evidence>
<keyword evidence="3" id="KW-1185">Reference proteome</keyword>
<reference evidence="2" key="1">
    <citation type="submission" date="2025-08" db="UniProtKB">
        <authorList>
            <consortium name="Ensembl"/>
        </authorList>
    </citation>
    <scope>IDENTIFICATION</scope>
</reference>
<dbReference type="Proteomes" id="UP000261420">
    <property type="component" value="Unplaced"/>
</dbReference>
<sequence length="68" mass="7405">NFSLKKFSTTRSRTAPLASEICAPTGDGEEMTERDKKGKKKTGSCDLVVSLLRRGCLQHDHCSGPVQP</sequence>
<evidence type="ECO:0000313" key="2">
    <source>
        <dbReference type="Ensembl" id="ENSSDUP00000020635.1"/>
    </source>
</evidence>
<accession>A0A3B4US59</accession>
<dbReference type="AlphaFoldDB" id="A0A3B4US59"/>
<feature type="region of interest" description="Disordered" evidence="1">
    <location>
        <begin position="18"/>
        <end position="41"/>
    </location>
</feature>
<reference evidence="2" key="2">
    <citation type="submission" date="2025-09" db="UniProtKB">
        <authorList>
            <consortium name="Ensembl"/>
        </authorList>
    </citation>
    <scope>IDENTIFICATION</scope>
</reference>
<evidence type="ECO:0000256" key="1">
    <source>
        <dbReference type="SAM" id="MobiDB-lite"/>
    </source>
</evidence>